<dbReference type="EMBL" id="AEWV01000041">
    <property type="protein sequence ID" value="EGC16529.1"/>
    <property type="molecule type" value="Genomic_DNA"/>
</dbReference>
<reference evidence="2 3" key="1">
    <citation type="submission" date="2011-01" db="EMBL/GenBank/DDBJ databases">
        <authorList>
            <person name="Muzny D."/>
            <person name="Qin X."/>
            <person name="Deng J."/>
            <person name="Jiang H."/>
            <person name="Liu Y."/>
            <person name="Qu J."/>
            <person name="Song X.-Z."/>
            <person name="Zhang L."/>
            <person name="Thornton R."/>
            <person name="Coyle M."/>
            <person name="Francisco L."/>
            <person name="Jackson L."/>
            <person name="Javaid M."/>
            <person name="Korchina V."/>
            <person name="Kovar C."/>
            <person name="Mata R."/>
            <person name="Mathew T."/>
            <person name="Ngo R."/>
            <person name="Nguyen L."/>
            <person name="Nguyen N."/>
            <person name="Okwuonu G."/>
            <person name="Ongeri F."/>
            <person name="Pham C."/>
            <person name="Simmons D."/>
            <person name="Wilczek-Boney K."/>
            <person name="Hale W."/>
            <person name="Jakkamsetti A."/>
            <person name="Pham P."/>
            <person name="Ruth R."/>
            <person name="San Lucas F."/>
            <person name="Warren J."/>
            <person name="Zhang J."/>
            <person name="Zhao Z."/>
            <person name="Zhou C."/>
            <person name="Zhu D."/>
            <person name="Lee S."/>
            <person name="Bess C."/>
            <person name="Blankenburg K."/>
            <person name="Forbes L."/>
            <person name="Fu Q."/>
            <person name="Gubbala S."/>
            <person name="Hirani K."/>
            <person name="Jayaseelan J.C."/>
            <person name="Lara F."/>
            <person name="Munidasa M."/>
            <person name="Palculict T."/>
            <person name="Patil S."/>
            <person name="Pu L.-L."/>
            <person name="Saada N."/>
            <person name="Tang L."/>
            <person name="Weissenberger G."/>
            <person name="Zhu Y."/>
            <person name="Hemphill L."/>
            <person name="Shang Y."/>
            <person name="Youmans B."/>
            <person name="Ayvaz T."/>
            <person name="Ross M."/>
            <person name="Santibanez J."/>
            <person name="Aqrawi P."/>
            <person name="Gross S."/>
            <person name="Joshi V."/>
            <person name="Fowler G."/>
            <person name="Nazareth L."/>
            <person name="Reid J."/>
            <person name="Worley K."/>
            <person name="Petrosino J."/>
            <person name="Highlander S."/>
            <person name="Gibbs R."/>
        </authorList>
    </citation>
    <scope>NUCLEOTIDE SEQUENCE [LARGE SCALE GENOMIC DNA]</scope>
    <source>
        <strain evidence="2 3">ATCC 33394</strain>
    </source>
</reference>
<dbReference type="InterPro" id="IPR041698">
    <property type="entry name" value="Methyltransf_25"/>
</dbReference>
<protein>
    <submittedName>
        <fullName evidence="2">Methyltransferase domain protein</fullName>
    </submittedName>
</protein>
<evidence type="ECO:0000313" key="2">
    <source>
        <dbReference type="EMBL" id="EGC16529.1"/>
    </source>
</evidence>
<accession>F0F1Y8</accession>
<feature type="domain" description="Methyltransferase" evidence="1">
    <location>
        <begin position="50"/>
        <end position="130"/>
    </location>
</feature>
<dbReference type="Gene3D" id="3.40.50.150">
    <property type="entry name" value="Vaccinia Virus protein VP39"/>
    <property type="match status" value="1"/>
</dbReference>
<dbReference type="GO" id="GO:0032259">
    <property type="term" value="P:methylation"/>
    <property type="evidence" value="ECO:0007669"/>
    <property type="project" value="UniProtKB-KW"/>
</dbReference>
<keyword evidence="2" id="KW-0489">Methyltransferase</keyword>
<dbReference type="InterPro" id="IPR029063">
    <property type="entry name" value="SAM-dependent_MTases_sf"/>
</dbReference>
<dbReference type="RefSeq" id="WP_003784246.1">
    <property type="nucleotide sequence ID" value="NZ_GL870929.1"/>
</dbReference>
<dbReference type="SUPFAM" id="SSF53335">
    <property type="entry name" value="S-adenosyl-L-methionine-dependent methyltransferases"/>
    <property type="match status" value="1"/>
</dbReference>
<evidence type="ECO:0000259" key="1">
    <source>
        <dbReference type="Pfam" id="PF13649"/>
    </source>
</evidence>
<dbReference type="AlphaFoldDB" id="F0F1Y8"/>
<sequence>MELSAEQTAAQLRCPHNEAGTAFGQAMNLRNLTQIVSAFAAARLQNGDNILETGCGNGGLLGYILSQADGLHYTGLEISPLMHEQAQVFNAPFIAAGQADYRLYDGGALPFADAVFHKAVSVNTVYFWDDAPFMLADSAAC</sequence>
<proteinExistence type="predicted"/>
<dbReference type="STRING" id="888741.HMPREF9098_2123"/>
<comment type="caution">
    <text evidence="2">The sequence shown here is derived from an EMBL/GenBank/DDBJ whole genome shotgun (WGS) entry which is preliminary data.</text>
</comment>
<evidence type="ECO:0000313" key="3">
    <source>
        <dbReference type="Proteomes" id="UP000004088"/>
    </source>
</evidence>
<dbReference type="Pfam" id="PF13649">
    <property type="entry name" value="Methyltransf_25"/>
    <property type="match status" value="1"/>
</dbReference>
<keyword evidence="3" id="KW-1185">Reference proteome</keyword>
<keyword evidence="2" id="KW-0808">Transferase</keyword>
<dbReference type="HOGENOM" id="CLU_1822751_0_0_4"/>
<dbReference type="Proteomes" id="UP000004088">
    <property type="component" value="Unassembled WGS sequence"/>
</dbReference>
<gene>
    <name evidence="2" type="ORF">HMPREF9098_2123</name>
</gene>
<organism evidence="2 3">
    <name type="scientific">Kingella denitrificans ATCC 33394</name>
    <dbReference type="NCBI Taxonomy" id="888741"/>
    <lineage>
        <taxon>Bacteria</taxon>
        <taxon>Pseudomonadati</taxon>
        <taxon>Pseudomonadota</taxon>
        <taxon>Betaproteobacteria</taxon>
        <taxon>Neisseriales</taxon>
        <taxon>Neisseriaceae</taxon>
        <taxon>Kingella</taxon>
    </lineage>
</organism>
<name>F0F1Y8_9NEIS</name>
<dbReference type="GO" id="GO:0008168">
    <property type="term" value="F:methyltransferase activity"/>
    <property type="evidence" value="ECO:0007669"/>
    <property type="project" value="UniProtKB-KW"/>
</dbReference>